<dbReference type="InterPro" id="IPR033690">
    <property type="entry name" value="Adenylat_kinase_CS"/>
</dbReference>
<dbReference type="Pfam" id="PF00406">
    <property type="entry name" value="ADK"/>
    <property type="match status" value="1"/>
</dbReference>
<keyword evidence="6 7" id="KW-0418">Kinase</keyword>
<name>A0AAW1P839_9CHLO</name>
<dbReference type="EC" id="2.7.4.3" evidence="3"/>
<dbReference type="InterPro" id="IPR006259">
    <property type="entry name" value="Adenyl_kin_sub"/>
</dbReference>
<dbReference type="GO" id="GO:0005524">
    <property type="term" value="F:ATP binding"/>
    <property type="evidence" value="ECO:0007669"/>
    <property type="project" value="InterPro"/>
</dbReference>
<evidence type="ECO:0000256" key="4">
    <source>
        <dbReference type="ARBA" id="ARBA00022679"/>
    </source>
</evidence>
<keyword evidence="9" id="KW-1185">Reference proteome</keyword>
<evidence type="ECO:0000313" key="9">
    <source>
        <dbReference type="Proteomes" id="UP001465755"/>
    </source>
</evidence>
<dbReference type="HAMAP" id="MF_00235">
    <property type="entry name" value="Adenylate_kinase_Adk"/>
    <property type="match status" value="1"/>
</dbReference>
<proteinExistence type="inferred from homology"/>
<evidence type="ECO:0000256" key="7">
    <source>
        <dbReference type="RuleBase" id="RU003330"/>
    </source>
</evidence>
<accession>A0AAW1P839</accession>
<comment type="caution">
    <text evidence="8">The sequence shown here is derived from an EMBL/GenBank/DDBJ whole genome shotgun (WGS) entry which is preliminary data.</text>
</comment>
<dbReference type="PRINTS" id="PR00094">
    <property type="entry name" value="ADENYLTKNASE"/>
</dbReference>
<keyword evidence="5" id="KW-0547">Nucleotide-binding</keyword>
<reference evidence="8 9" key="1">
    <citation type="journal article" date="2024" name="Nat. Commun.">
        <title>Phylogenomics reveals the evolutionary origins of lichenization in chlorophyte algae.</title>
        <authorList>
            <person name="Puginier C."/>
            <person name="Libourel C."/>
            <person name="Otte J."/>
            <person name="Skaloud P."/>
            <person name="Haon M."/>
            <person name="Grisel S."/>
            <person name="Petersen M."/>
            <person name="Berrin J.G."/>
            <person name="Delaux P.M."/>
            <person name="Dal Grande F."/>
            <person name="Keller J."/>
        </authorList>
    </citation>
    <scope>NUCLEOTIDE SEQUENCE [LARGE SCALE GENOMIC DNA]</scope>
    <source>
        <strain evidence="8 9">SAG 2036</strain>
    </source>
</reference>
<keyword evidence="4 7" id="KW-0808">Transferase</keyword>
<dbReference type="EMBL" id="JALJOQ010000042">
    <property type="protein sequence ID" value="KAK9805776.1"/>
    <property type="molecule type" value="Genomic_DNA"/>
</dbReference>
<dbReference type="PANTHER" id="PTHR23359">
    <property type="entry name" value="NUCLEOTIDE KINASE"/>
    <property type="match status" value="1"/>
</dbReference>
<dbReference type="InterPro" id="IPR000850">
    <property type="entry name" value="Adenylat/UMP-CMP_kin"/>
</dbReference>
<organism evidence="8 9">
    <name type="scientific">Symbiochloris irregularis</name>
    <dbReference type="NCBI Taxonomy" id="706552"/>
    <lineage>
        <taxon>Eukaryota</taxon>
        <taxon>Viridiplantae</taxon>
        <taxon>Chlorophyta</taxon>
        <taxon>core chlorophytes</taxon>
        <taxon>Trebouxiophyceae</taxon>
        <taxon>Trebouxiales</taxon>
        <taxon>Trebouxiaceae</taxon>
        <taxon>Symbiochloris</taxon>
    </lineage>
</organism>
<dbReference type="AlphaFoldDB" id="A0AAW1P839"/>
<dbReference type="SUPFAM" id="SSF52540">
    <property type="entry name" value="P-loop containing nucleoside triphosphate hydrolases"/>
    <property type="match status" value="1"/>
</dbReference>
<dbReference type="Proteomes" id="UP001465755">
    <property type="component" value="Unassembled WGS sequence"/>
</dbReference>
<sequence>MAVLQRLSHAAGRLNAAPASVNAASQVAEVLQSVRRSEHSEPPCWVFLGPPGVGKGTYSSRIAEIMGVPHIAAGDLVRNEIGLQTSVGLQAAAKVRNGELLSDTLMFQLLQNRLDRGRRQGESGFLLDGFPRTLAQAQTLTLFSDVHLAVNLHVRKEVLIEKCLGRRVCSHCRKNYNVANINIPASASQPAIQMPPLEAPPECQPFLETRSDDNLVTVQRRLEVYQEEAQPVENFFKREGLLLDFEITAGIPQTLPRLQAALQPYHWDAHISAQAGEAAMHA</sequence>
<dbReference type="GO" id="GO:0004017">
    <property type="term" value="F:AMP kinase activity"/>
    <property type="evidence" value="ECO:0007669"/>
    <property type="project" value="UniProtKB-EC"/>
</dbReference>
<gene>
    <name evidence="8" type="ORF">WJX73_008618</name>
</gene>
<dbReference type="CDD" id="cd01428">
    <property type="entry name" value="ADK"/>
    <property type="match status" value="1"/>
</dbReference>
<evidence type="ECO:0000256" key="2">
    <source>
        <dbReference type="ARBA" id="ARBA00007220"/>
    </source>
</evidence>
<evidence type="ECO:0000256" key="3">
    <source>
        <dbReference type="ARBA" id="ARBA00012955"/>
    </source>
</evidence>
<evidence type="ECO:0000256" key="1">
    <source>
        <dbReference type="ARBA" id="ARBA00000582"/>
    </source>
</evidence>
<evidence type="ECO:0000313" key="8">
    <source>
        <dbReference type="EMBL" id="KAK9805776.1"/>
    </source>
</evidence>
<comment type="catalytic activity">
    <reaction evidence="1">
        <text>AMP + ATP = 2 ADP</text>
        <dbReference type="Rhea" id="RHEA:12973"/>
        <dbReference type="ChEBI" id="CHEBI:30616"/>
        <dbReference type="ChEBI" id="CHEBI:456215"/>
        <dbReference type="ChEBI" id="CHEBI:456216"/>
        <dbReference type="EC" id="2.7.4.3"/>
    </reaction>
</comment>
<protein>
    <recommendedName>
        <fullName evidence="3">adenylate kinase</fullName>
        <ecNumber evidence="3">2.7.4.3</ecNumber>
    </recommendedName>
</protein>
<comment type="similarity">
    <text evidence="2 7">Belongs to the adenylate kinase family.</text>
</comment>
<evidence type="ECO:0000256" key="5">
    <source>
        <dbReference type="ARBA" id="ARBA00022741"/>
    </source>
</evidence>
<dbReference type="PROSITE" id="PS00113">
    <property type="entry name" value="ADENYLATE_KINASE"/>
    <property type="match status" value="1"/>
</dbReference>
<dbReference type="NCBIfam" id="TIGR01351">
    <property type="entry name" value="adk"/>
    <property type="match status" value="1"/>
</dbReference>
<dbReference type="Gene3D" id="3.40.50.300">
    <property type="entry name" value="P-loop containing nucleotide triphosphate hydrolases"/>
    <property type="match status" value="1"/>
</dbReference>
<evidence type="ECO:0000256" key="6">
    <source>
        <dbReference type="ARBA" id="ARBA00022777"/>
    </source>
</evidence>
<dbReference type="InterPro" id="IPR027417">
    <property type="entry name" value="P-loop_NTPase"/>
</dbReference>